<dbReference type="EMBL" id="CABVII010000002">
    <property type="protein sequence ID" value="VVO53211.1"/>
    <property type="molecule type" value="Genomic_DNA"/>
</dbReference>
<evidence type="ECO:0000313" key="2">
    <source>
        <dbReference type="Proteomes" id="UP000385207"/>
    </source>
</evidence>
<dbReference type="Proteomes" id="UP000385207">
    <property type="component" value="Unassembled WGS sequence"/>
</dbReference>
<proteinExistence type="predicted"/>
<accession>A0A5E7GN90</accession>
<dbReference type="RefSeq" id="WP_224790627.1">
    <property type="nucleotide sequence ID" value="NZ_CABVII010000002.1"/>
</dbReference>
<sequence>MLIVSCSKYISCGSGLARESDGPATFNVGCADAFASKSDRRTAAPTGIVGILRFLLVGAVLLLSACASRAPLPEQTPNLALPLQLHIQRLEADQRQDWVLVIQREDPGIRWSMMDLLGIPQARQKLVDGQWQSDGLLPPNPQARELFAALLFALTPKDELSGNYPTAWQHGSQRSLPSRWDVRYSQPMSFELNLPKGPNYRVTPLSGDAP</sequence>
<name>A0A5E7GN90_PSEFL</name>
<protein>
    <recommendedName>
        <fullName evidence="3">Lipoprotein</fullName>
    </recommendedName>
</protein>
<gene>
    <name evidence="1" type="ORF">PS862_00420</name>
</gene>
<evidence type="ECO:0000313" key="1">
    <source>
        <dbReference type="EMBL" id="VVO53211.1"/>
    </source>
</evidence>
<dbReference type="AlphaFoldDB" id="A0A5E7GN90"/>
<evidence type="ECO:0008006" key="3">
    <source>
        <dbReference type="Google" id="ProtNLM"/>
    </source>
</evidence>
<organism evidence="1 2">
    <name type="scientific">Pseudomonas fluorescens</name>
    <dbReference type="NCBI Taxonomy" id="294"/>
    <lineage>
        <taxon>Bacteria</taxon>
        <taxon>Pseudomonadati</taxon>
        <taxon>Pseudomonadota</taxon>
        <taxon>Gammaproteobacteria</taxon>
        <taxon>Pseudomonadales</taxon>
        <taxon>Pseudomonadaceae</taxon>
        <taxon>Pseudomonas</taxon>
    </lineage>
</organism>
<reference evidence="1 2" key="1">
    <citation type="submission" date="2019-09" db="EMBL/GenBank/DDBJ databases">
        <authorList>
            <person name="Chandra G."/>
            <person name="Truman W A."/>
        </authorList>
    </citation>
    <scope>NUCLEOTIDE SEQUENCE [LARGE SCALE GENOMIC DNA]</scope>
    <source>
        <strain evidence="1">PS862</strain>
    </source>
</reference>